<sequence length="160" mass="18137">MFLVFKIFLIYGLITRRGVLAQSTVRDSCSGVDDCEESARMWLEKLELSIGQMQQQIDAIQKEIQRPQEQPSRHGPHDCADVLAAGETESGIYTVWLADTGRQVDIFCDMDTDGGGWLVFQRRQSGTVDFFRDWSSYKSGFGNVSGEFWLGKFPPIFCVH</sequence>
<evidence type="ECO:0000256" key="6">
    <source>
        <dbReference type="ARBA" id="ARBA00023180"/>
    </source>
</evidence>
<dbReference type="PROSITE" id="PS51406">
    <property type="entry name" value="FIBRINOGEN_C_2"/>
    <property type="match status" value="1"/>
</dbReference>
<feature type="domain" description="Fibrinogen C-terminal" evidence="8">
    <location>
        <begin position="70"/>
        <end position="151"/>
    </location>
</feature>
<dbReference type="NCBIfam" id="NF040941">
    <property type="entry name" value="GGGWT_bact"/>
    <property type="match status" value="1"/>
</dbReference>
<dbReference type="PANTHER" id="PTHR47221:SF6">
    <property type="entry name" value="FIBRINOGEN ALPHA CHAIN"/>
    <property type="match status" value="1"/>
</dbReference>
<keyword evidence="10" id="KW-1185">Reference proteome</keyword>
<keyword evidence="2" id="KW-0964">Secreted</keyword>
<proteinExistence type="predicted"/>
<comment type="subcellular location">
    <subcellularLocation>
        <location evidence="1">Secreted</location>
    </subcellularLocation>
</comment>
<keyword evidence="6" id="KW-0325">Glycoprotein</keyword>
<evidence type="ECO:0000256" key="5">
    <source>
        <dbReference type="ARBA" id="ARBA00023157"/>
    </source>
</evidence>
<dbReference type="InterPro" id="IPR037579">
    <property type="entry name" value="FIB_ANG-like"/>
</dbReference>
<evidence type="ECO:0000313" key="9">
    <source>
        <dbReference type="EMBL" id="KAK2192775.1"/>
    </source>
</evidence>
<reference evidence="9" key="1">
    <citation type="journal article" date="2023" name="Mol. Biol. Evol.">
        <title>Third-Generation Sequencing Reveals the Adaptive Role of the Epigenome in Three Deep-Sea Polychaetes.</title>
        <authorList>
            <person name="Perez M."/>
            <person name="Aroh O."/>
            <person name="Sun Y."/>
            <person name="Lan Y."/>
            <person name="Juniper S.K."/>
            <person name="Young C.R."/>
            <person name="Angers B."/>
            <person name="Qian P.Y."/>
        </authorList>
    </citation>
    <scope>NUCLEOTIDE SEQUENCE</scope>
    <source>
        <strain evidence="9">R07B-5</strain>
    </source>
</reference>
<dbReference type="Proteomes" id="UP001209878">
    <property type="component" value="Unassembled WGS sequence"/>
</dbReference>
<evidence type="ECO:0000256" key="7">
    <source>
        <dbReference type="SAM" id="SignalP"/>
    </source>
</evidence>
<evidence type="ECO:0000256" key="1">
    <source>
        <dbReference type="ARBA" id="ARBA00004613"/>
    </source>
</evidence>
<evidence type="ECO:0000256" key="2">
    <source>
        <dbReference type="ARBA" id="ARBA00022525"/>
    </source>
</evidence>
<evidence type="ECO:0000256" key="4">
    <source>
        <dbReference type="ARBA" id="ARBA00023054"/>
    </source>
</evidence>
<dbReference type="Pfam" id="PF00147">
    <property type="entry name" value="Fibrinogen_C"/>
    <property type="match status" value="1"/>
</dbReference>
<dbReference type="SUPFAM" id="SSF56496">
    <property type="entry name" value="Fibrinogen C-terminal domain-like"/>
    <property type="match status" value="1"/>
</dbReference>
<gene>
    <name evidence="9" type="ORF">NP493_23g05016</name>
</gene>
<protein>
    <recommendedName>
        <fullName evidence="8">Fibrinogen C-terminal domain-containing protein</fullName>
    </recommendedName>
</protein>
<keyword evidence="4" id="KW-0175">Coiled coil</keyword>
<organism evidence="9 10">
    <name type="scientific">Ridgeia piscesae</name>
    <name type="common">Tubeworm</name>
    <dbReference type="NCBI Taxonomy" id="27915"/>
    <lineage>
        <taxon>Eukaryota</taxon>
        <taxon>Metazoa</taxon>
        <taxon>Spiralia</taxon>
        <taxon>Lophotrochozoa</taxon>
        <taxon>Annelida</taxon>
        <taxon>Polychaeta</taxon>
        <taxon>Sedentaria</taxon>
        <taxon>Canalipalpata</taxon>
        <taxon>Sabellida</taxon>
        <taxon>Siboglinidae</taxon>
        <taxon>Ridgeia</taxon>
    </lineage>
</organism>
<keyword evidence="3 7" id="KW-0732">Signal</keyword>
<dbReference type="AlphaFoldDB" id="A0AAD9UKN4"/>
<evidence type="ECO:0000313" key="10">
    <source>
        <dbReference type="Proteomes" id="UP001209878"/>
    </source>
</evidence>
<dbReference type="Gene3D" id="3.90.215.10">
    <property type="entry name" value="Gamma Fibrinogen, chain A, domain 1"/>
    <property type="match status" value="1"/>
</dbReference>
<accession>A0AAD9UKN4</accession>
<dbReference type="InterPro" id="IPR002181">
    <property type="entry name" value="Fibrinogen_a/b/g_C_dom"/>
</dbReference>
<keyword evidence="5" id="KW-1015">Disulfide bond</keyword>
<dbReference type="EMBL" id="JAODUO010000023">
    <property type="protein sequence ID" value="KAK2192775.1"/>
    <property type="molecule type" value="Genomic_DNA"/>
</dbReference>
<dbReference type="InterPro" id="IPR036056">
    <property type="entry name" value="Fibrinogen-like_C"/>
</dbReference>
<feature type="chain" id="PRO_5042223695" description="Fibrinogen C-terminal domain-containing protein" evidence="7">
    <location>
        <begin position="22"/>
        <end position="160"/>
    </location>
</feature>
<name>A0AAD9UKN4_RIDPI</name>
<feature type="signal peptide" evidence="7">
    <location>
        <begin position="1"/>
        <end position="21"/>
    </location>
</feature>
<evidence type="ECO:0000256" key="3">
    <source>
        <dbReference type="ARBA" id="ARBA00022729"/>
    </source>
</evidence>
<dbReference type="GO" id="GO:0005576">
    <property type="term" value="C:extracellular region"/>
    <property type="evidence" value="ECO:0007669"/>
    <property type="project" value="UniProtKB-SubCell"/>
</dbReference>
<dbReference type="InterPro" id="IPR014716">
    <property type="entry name" value="Fibrinogen_a/b/g_C_1"/>
</dbReference>
<evidence type="ECO:0000259" key="8">
    <source>
        <dbReference type="PROSITE" id="PS51406"/>
    </source>
</evidence>
<dbReference type="SMART" id="SM00186">
    <property type="entry name" value="FBG"/>
    <property type="match status" value="1"/>
</dbReference>
<comment type="caution">
    <text evidence="9">The sequence shown here is derived from an EMBL/GenBank/DDBJ whole genome shotgun (WGS) entry which is preliminary data.</text>
</comment>
<dbReference type="PANTHER" id="PTHR47221">
    <property type="entry name" value="FIBRINOGEN ALPHA CHAIN"/>
    <property type="match status" value="1"/>
</dbReference>